<feature type="signal peptide" evidence="4">
    <location>
        <begin position="1"/>
        <end position="27"/>
    </location>
</feature>
<protein>
    <submittedName>
        <fullName evidence="7">Class I histocompatibility antigen, F10 alpha chain-like isoform X1</fullName>
    </submittedName>
</protein>
<dbReference type="InterPro" id="IPR013783">
    <property type="entry name" value="Ig-like_fold"/>
</dbReference>
<reference evidence="7" key="1">
    <citation type="submission" date="2025-08" db="UniProtKB">
        <authorList>
            <consortium name="RefSeq"/>
        </authorList>
    </citation>
    <scope>IDENTIFICATION</scope>
</reference>
<dbReference type="PRINTS" id="PR01638">
    <property type="entry name" value="MHCCLASSI"/>
</dbReference>
<dbReference type="InterPro" id="IPR003597">
    <property type="entry name" value="Ig_C1-set"/>
</dbReference>
<dbReference type="Proteomes" id="UP000515156">
    <property type="component" value="Chromosome 3"/>
</dbReference>
<evidence type="ECO:0000313" key="6">
    <source>
        <dbReference type="Proteomes" id="UP000515156"/>
    </source>
</evidence>
<evidence type="ECO:0000256" key="2">
    <source>
        <dbReference type="RuleBase" id="RU004439"/>
    </source>
</evidence>
<dbReference type="FunFam" id="3.30.500.10:FF:000001">
    <property type="entry name" value="H-2 class I histocompatibility antigen, alpha chain"/>
    <property type="match status" value="1"/>
</dbReference>
<keyword evidence="6" id="KW-1185">Reference proteome</keyword>
<evidence type="ECO:0000256" key="1">
    <source>
        <dbReference type="ARBA" id="ARBA00023180"/>
    </source>
</evidence>
<keyword evidence="3" id="KW-0472">Membrane</keyword>
<evidence type="ECO:0000256" key="3">
    <source>
        <dbReference type="SAM" id="Phobius"/>
    </source>
</evidence>
<evidence type="ECO:0000313" key="7">
    <source>
        <dbReference type="RefSeq" id="XP_030053156.1"/>
    </source>
</evidence>
<proteinExistence type="inferred from homology"/>
<dbReference type="InterPro" id="IPR003006">
    <property type="entry name" value="Ig/MHC_CS"/>
</dbReference>
<dbReference type="KEGG" id="muo:115466196"/>
<dbReference type="PANTHER" id="PTHR16675:SF193">
    <property type="entry name" value="LOC571647 PROTEIN-RELATED"/>
    <property type="match status" value="1"/>
</dbReference>
<dbReference type="GO" id="GO:0006955">
    <property type="term" value="P:immune response"/>
    <property type="evidence" value="ECO:0007669"/>
    <property type="project" value="TreeGrafter"/>
</dbReference>
<accession>A0A6P7XIX1</accession>
<dbReference type="PANTHER" id="PTHR16675">
    <property type="entry name" value="MHC CLASS I-RELATED"/>
    <property type="match status" value="1"/>
</dbReference>
<dbReference type="RefSeq" id="XP_030053156.1">
    <property type="nucleotide sequence ID" value="XM_030197296.1"/>
</dbReference>
<evidence type="ECO:0000259" key="5">
    <source>
        <dbReference type="PROSITE" id="PS50835"/>
    </source>
</evidence>
<keyword evidence="3" id="KW-1133">Transmembrane helix</keyword>
<gene>
    <name evidence="7" type="primary">LOC115466196</name>
</gene>
<sequence>MVFAALGGRRPGCYHAILGSLAVLTLCGRGVVPVSHSLTYMYTATYDHTGLLDFMAEGQVDDVLIDGYNRETQRKVPRQRWMEEALEPEYWERGSQSRRKKELWFQQNVEILRRRTNESRGIHTLQWSHGCELTEDGIVHGISNFAYDGRDFLVFDKSNLRWIAASPYAEVTRHKWNADGEQNQALQGYLEGECLKWLKTFLNFGKTVFKRQAAPQVNITNWNSDDGATLVLSCLATGFYPPTLRMTWLHNESDIGQPQRPPRDILPNSDGTYQLRATLHLTALEDGGPYSCRVEHEALEEPQIVVWDPQTARGRDTRPGIAVGVMFSTLILLALVAAAATAILIIKRRGGNTGSLEILTDEDSTASMVL</sequence>
<dbReference type="GeneID" id="115466196"/>
<dbReference type="Gene3D" id="3.30.500.10">
    <property type="entry name" value="MHC class I-like antigen recognition-like"/>
    <property type="match status" value="1"/>
</dbReference>
<dbReference type="InterPro" id="IPR001039">
    <property type="entry name" value="MHC_I_a_a1/a2"/>
</dbReference>
<keyword evidence="1" id="KW-0325">Glycoprotein</keyword>
<feature type="chain" id="PRO_5027759737" evidence="4">
    <location>
        <begin position="28"/>
        <end position="370"/>
    </location>
</feature>
<feature type="domain" description="Ig-like" evidence="5">
    <location>
        <begin position="215"/>
        <end position="305"/>
    </location>
</feature>
<evidence type="ECO:0000256" key="4">
    <source>
        <dbReference type="SAM" id="SignalP"/>
    </source>
</evidence>
<comment type="similarity">
    <text evidence="2">Belongs to the MHC class I family.</text>
</comment>
<name>A0A6P7XIX1_9AMPH</name>
<dbReference type="InterPro" id="IPR037055">
    <property type="entry name" value="MHC_I-like_Ag-recog_sf"/>
</dbReference>
<keyword evidence="4" id="KW-0732">Signal</keyword>
<dbReference type="SUPFAM" id="SSF48726">
    <property type="entry name" value="Immunoglobulin"/>
    <property type="match status" value="1"/>
</dbReference>
<dbReference type="InterPro" id="IPR011162">
    <property type="entry name" value="MHC_I/II-like_Ag-recog"/>
</dbReference>
<dbReference type="Pfam" id="PF07654">
    <property type="entry name" value="C1-set"/>
    <property type="match status" value="1"/>
</dbReference>
<dbReference type="InterPro" id="IPR036179">
    <property type="entry name" value="Ig-like_dom_sf"/>
</dbReference>
<dbReference type="PROSITE" id="PS50835">
    <property type="entry name" value="IG_LIKE"/>
    <property type="match status" value="1"/>
</dbReference>
<dbReference type="Gene3D" id="2.60.40.10">
    <property type="entry name" value="Immunoglobulins"/>
    <property type="match status" value="1"/>
</dbReference>
<dbReference type="AlphaFoldDB" id="A0A6P7XIX1"/>
<dbReference type="InterPro" id="IPR011161">
    <property type="entry name" value="MHC_I-like_Ag-recog"/>
</dbReference>
<dbReference type="Pfam" id="PF00129">
    <property type="entry name" value="MHC_I"/>
    <property type="match status" value="1"/>
</dbReference>
<dbReference type="GO" id="GO:0005615">
    <property type="term" value="C:extracellular space"/>
    <property type="evidence" value="ECO:0007669"/>
    <property type="project" value="TreeGrafter"/>
</dbReference>
<dbReference type="SUPFAM" id="SSF54452">
    <property type="entry name" value="MHC antigen-recognition domain"/>
    <property type="match status" value="1"/>
</dbReference>
<dbReference type="PROSITE" id="PS00290">
    <property type="entry name" value="IG_MHC"/>
    <property type="match status" value="1"/>
</dbReference>
<dbReference type="GO" id="GO:0009897">
    <property type="term" value="C:external side of plasma membrane"/>
    <property type="evidence" value="ECO:0007669"/>
    <property type="project" value="TreeGrafter"/>
</dbReference>
<feature type="transmembrane region" description="Helical" evidence="3">
    <location>
        <begin position="321"/>
        <end position="346"/>
    </location>
</feature>
<dbReference type="SMART" id="SM00407">
    <property type="entry name" value="IGc1"/>
    <property type="match status" value="1"/>
</dbReference>
<keyword evidence="3" id="KW-0812">Transmembrane</keyword>
<dbReference type="InParanoid" id="A0A6P7XIX1"/>
<dbReference type="InterPro" id="IPR050208">
    <property type="entry name" value="MHC_class-I_related"/>
</dbReference>
<dbReference type="OrthoDB" id="8936120at2759"/>
<dbReference type="InterPro" id="IPR007110">
    <property type="entry name" value="Ig-like_dom"/>
</dbReference>
<organism evidence="6 7">
    <name type="scientific">Microcaecilia unicolor</name>
    <dbReference type="NCBI Taxonomy" id="1415580"/>
    <lineage>
        <taxon>Eukaryota</taxon>
        <taxon>Metazoa</taxon>
        <taxon>Chordata</taxon>
        <taxon>Craniata</taxon>
        <taxon>Vertebrata</taxon>
        <taxon>Euteleostomi</taxon>
        <taxon>Amphibia</taxon>
        <taxon>Gymnophiona</taxon>
        <taxon>Siphonopidae</taxon>
        <taxon>Microcaecilia</taxon>
    </lineage>
</organism>